<reference evidence="3 4" key="1">
    <citation type="submission" date="2019-02" db="EMBL/GenBank/DDBJ databases">
        <title>Draft genome sequences of novel Actinobacteria.</title>
        <authorList>
            <person name="Sahin N."/>
            <person name="Ay H."/>
            <person name="Saygin H."/>
        </authorList>
    </citation>
    <scope>NUCLEOTIDE SEQUENCE [LARGE SCALE GENOMIC DNA]</scope>
    <source>
        <strain evidence="3 4">JCM 30529</strain>
    </source>
</reference>
<name>A0ABY2DLK1_9ACTN</name>
<keyword evidence="4" id="KW-1185">Reference proteome</keyword>
<organism evidence="3 4">
    <name type="scientific">Micromonospora fluostatini</name>
    <dbReference type="NCBI Taxonomy" id="1629071"/>
    <lineage>
        <taxon>Bacteria</taxon>
        <taxon>Bacillati</taxon>
        <taxon>Actinomycetota</taxon>
        <taxon>Actinomycetes</taxon>
        <taxon>Micromonosporales</taxon>
        <taxon>Micromonosporaceae</taxon>
        <taxon>Micromonospora</taxon>
    </lineage>
</organism>
<evidence type="ECO:0000259" key="2">
    <source>
        <dbReference type="PROSITE" id="PS50943"/>
    </source>
</evidence>
<evidence type="ECO:0000313" key="3">
    <source>
        <dbReference type="EMBL" id="TDC01859.1"/>
    </source>
</evidence>
<feature type="domain" description="HTH cro/C1-type" evidence="2">
    <location>
        <begin position="16"/>
        <end position="70"/>
    </location>
</feature>
<dbReference type="Proteomes" id="UP000295626">
    <property type="component" value="Unassembled WGS sequence"/>
</dbReference>
<feature type="region of interest" description="Disordered" evidence="1">
    <location>
        <begin position="72"/>
        <end position="131"/>
    </location>
</feature>
<evidence type="ECO:0000313" key="4">
    <source>
        <dbReference type="Proteomes" id="UP000295626"/>
    </source>
</evidence>
<accession>A0ABY2DLK1</accession>
<gene>
    <name evidence="3" type="ORF">E1091_01970</name>
</gene>
<dbReference type="Pfam" id="PF13443">
    <property type="entry name" value="HTH_26"/>
    <property type="match status" value="1"/>
</dbReference>
<proteinExistence type="predicted"/>
<feature type="compositionally biased region" description="Polar residues" evidence="1">
    <location>
        <begin position="73"/>
        <end position="82"/>
    </location>
</feature>
<dbReference type="InterPro" id="IPR010982">
    <property type="entry name" value="Lambda_DNA-bd_dom_sf"/>
</dbReference>
<dbReference type="Gene3D" id="1.10.260.40">
    <property type="entry name" value="lambda repressor-like DNA-binding domains"/>
    <property type="match status" value="1"/>
</dbReference>
<dbReference type="InterPro" id="IPR001387">
    <property type="entry name" value="Cro/C1-type_HTH"/>
</dbReference>
<evidence type="ECO:0000256" key="1">
    <source>
        <dbReference type="SAM" id="MobiDB-lite"/>
    </source>
</evidence>
<dbReference type="SMART" id="SM00530">
    <property type="entry name" value="HTH_XRE"/>
    <property type="match status" value="1"/>
</dbReference>
<comment type="caution">
    <text evidence="3">The sequence shown here is derived from an EMBL/GenBank/DDBJ whole genome shotgun (WGS) entry which is preliminary data.</text>
</comment>
<dbReference type="SUPFAM" id="SSF47413">
    <property type="entry name" value="lambda repressor-like DNA-binding domains"/>
    <property type="match status" value="1"/>
</dbReference>
<sequence length="131" mass="14336">MRTAKTTLREYTAGELRARLARERISVTALARRLGWSQSYLARRVDGRVAFDLDDLEKVADELGIHVADLLPTPSTANTLPNPVSAKKARSAATSPKRSTRATHRPPSRPGGTTPRADTRRPAMISRPLPA</sequence>
<dbReference type="EMBL" id="SMKE01000030">
    <property type="protein sequence ID" value="TDC01859.1"/>
    <property type="molecule type" value="Genomic_DNA"/>
</dbReference>
<dbReference type="PROSITE" id="PS50943">
    <property type="entry name" value="HTH_CROC1"/>
    <property type="match status" value="1"/>
</dbReference>
<feature type="compositionally biased region" description="Basic residues" evidence="1">
    <location>
        <begin position="98"/>
        <end position="107"/>
    </location>
</feature>
<protein>
    <submittedName>
        <fullName evidence="3">XRE family transcriptional regulator</fullName>
    </submittedName>
</protein>
<dbReference type="CDD" id="cd00093">
    <property type="entry name" value="HTH_XRE"/>
    <property type="match status" value="1"/>
</dbReference>